<dbReference type="EMBL" id="CP158375">
    <property type="protein sequence ID" value="XDO97545.1"/>
    <property type="molecule type" value="Genomic_DNA"/>
</dbReference>
<sequence>MAALPPNKLKIVRTIVETAPDSAIRSLEMALSAEGGTGALAAVRELVETEAADRFVRNAVFAPVKALFGSSSSKLSFPPRALGMMWRGLKAQNPELIRDAAAHCGPWDAEMDSPQVLNDLCALAAKGLRERTQPDFKAAAELCDSFPKGGGTDALTACLDLSPMTRGALARLSEWVSRMTMERTVSVRLAYRDTLEVAPDAGPRFFEMLAAPLPEPWLILRVISAVMDRPHETYLSESELGTFGERTLDDIEQCVNFVRRFQADEGVAEGRKAGQMVQRALLQVFEFEGAIETTRVGPWGGRLGRLRESLAQCVERIMGGAGEAVNTALPIENSRLRGGANRGAPRLTDDPSPRLVLRAEALLAFADEVRSAAANGGFSGARNRMIEKANQRLDHYIDYLIAVMRDNEVDDRERARKYLEIAADFIAYTRDEKTAQIVRRRLAAA</sequence>
<proteinExistence type="predicted"/>
<gene>
    <name evidence="1" type="ORF">ABOZ73_03740</name>
</gene>
<dbReference type="RefSeq" id="WP_369060836.1">
    <property type="nucleotide sequence ID" value="NZ_CP158375.1"/>
</dbReference>
<name>A0AB39KV89_9CAUL</name>
<evidence type="ECO:0000313" key="1">
    <source>
        <dbReference type="EMBL" id="XDO97545.1"/>
    </source>
</evidence>
<protein>
    <submittedName>
        <fullName evidence="1">Uncharacterized protein</fullName>
    </submittedName>
</protein>
<organism evidence="1">
    <name type="scientific">Caulobacter sp. 73W</name>
    <dbReference type="NCBI Taxonomy" id="3161137"/>
    <lineage>
        <taxon>Bacteria</taxon>
        <taxon>Pseudomonadati</taxon>
        <taxon>Pseudomonadota</taxon>
        <taxon>Alphaproteobacteria</taxon>
        <taxon>Caulobacterales</taxon>
        <taxon>Caulobacteraceae</taxon>
        <taxon>Caulobacter</taxon>
    </lineage>
</organism>
<reference evidence="1" key="1">
    <citation type="submission" date="2024-06" db="EMBL/GenBank/DDBJ databases">
        <title>Caulobacter inopinatus, sp. nov.</title>
        <authorList>
            <person name="Donachie S.P."/>
        </authorList>
    </citation>
    <scope>NUCLEOTIDE SEQUENCE</scope>
    <source>
        <strain evidence="1">73W</strain>
    </source>
</reference>
<dbReference type="AlphaFoldDB" id="A0AB39KV89"/>
<accession>A0AB39KV89</accession>